<dbReference type="SMART" id="SM00382">
    <property type="entry name" value="AAA"/>
    <property type="match status" value="1"/>
</dbReference>
<dbReference type="InterPro" id="IPR050052">
    <property type="entry name" value="ATP-dep_Clp_protease_ClpX"/>
</dbReference>
<organism evidence="3 4">
    <name type="scientific">Helicobacter ailurogastricus</name>
    <dbReference type="NCBI Taxonomy" id="1578720"/>
    <lineage>
        <taxon>Bacteria</taxon>
        <taxon>Pseudomonadati</taxon>
        <taxon>Campylobacterota</taxon>
        <taxon>Epsilonproteobacteria</taxon>
        <taxon>Campylobacterales</taxon>
        <taxon>Helicobacteraceae</taxon>
        <taxon>Helicobacter</taxon>
    </lineage>
</organism>
<proteinExistence type="predicted"/>
<dbReference type="GO" id="GO:0051603">
    <property type="term" value="P:proteolysis involved in protein catabolic process"/>
    <property type="evidence" value="ECO:0007669"/>
    <property type="project" value="TreeGrafter"/>
</dbReference>
<evidence type="ECO:0000256" key="1">
    <source>
        <dbReference type="SAM" id="MobiDB-lite"/>
    </source>
</evidence>
<reference evidence="4" key="1">
    <citation type="submission" date="2014-12" db="EMBL/GenBank/DDBJ databases">
        <authorList>
            <person name="Jaenicke S."/>
        </authorList>
    </citation>
    <scope>NUCLEOTIDE SEQUENCE [LARGE SCALE GENOMIC DNA]</scope>
</reference>
<feature type="domain" description="AAA+ ATPase" evidence="2">
    <location>
        <begin position="518"/>
        <end position="708"/>
    </location>
</feature>
<sequence length="806" mass="92956">MQKFIKIGYYKLQEFLIRKGVRYDLAKRISKRIFKNGGKLPKNYALDFVKEHEAYAKTLLKKQGRKLGDEAWDFPKLGEEREVQKLDFSQIAQDCGEYWFFPQICQERQSIEPKQLFANSAQIEKFICGCFSFSKQICDHVAQHYLKSNYGGLFGDFKISFEAFKQDLLKTSKGNDFELCKAFCKLQPYCVDGNLVFAITPNASTPKVSLPRESTDQFLKFLEEQEKKDKAVLKCLIDTLCKKPLGFTPSHQEKRLTRLHLERDCGLLKLAHTPTIEEDLKNANIAFLNVFNSDTHHYYFPVAFRLWALARLKDLLKKSELRSTLETLYDRLEYPQQFILTHLHEIKRRALWSYVHDLLSHLQLPLRVVAQKETWQVEKVSNFFPLAISLNQKPTPIHEIRTLLVLDNPKINKDSLSTQKEQPPSMLETPQKEPMTQEEWDEWEYQQYEAFSKEQAKLLSKMLEEGKYPFEDEPQTSYTPEALYKYLDCVRGQEEAKEALCVTLSDHYARFNGNPCMPKTNMLLIGPSGSGKTFMTTTLLKKLDIPYYIADASNLTPTGWKGEELMSIFVGLYVSAGKDIEKAQKGVIFLDEVDKLGMEVTDNQFKSLVQTELLKPMEGHTVTFTYDKQDITLKTDEILFIFAGHFKDLYTSLNTNAQPKNSIGFTNTKPTPSSTTPQEVSSQDLQRCGLFRELIGRIGNIVVLEDVDHKMLSDGIPQELKPSQNFFREHGSVLEIDEEAKKILIEKAMQEGTGMRAIKTLLNRVIHPLRFDMEKWRGYKCIITAETITNKKEPVKIPLNTSKKNS</sequence>
<dbReference type="GO" id="GO:0016887">
    <property type="term" value="F:ATP hydrolysis activity"/>
    <property type="evidence" value="ECO:0007669"/>
    <property type="project" value="InterPro"/>
</dbReference>
<keyword evidence="3" id="KW-0067">ATP-binding</keyword>
<dbReference type="GO" id="GO:0008233">
    <property type="term" value="F:peptidase activity"/>
    <property type="evidence" value="ECO:0007669"/>
    <property type="project" value="UniProtKB-KW"/>
</dbReference>
<feature type="compositionally biased region" description="Polar residues" evidence="1">
    <location>
        <begin position="660"/>
        <end position="669"/>
    </location>
</feature>
<evidence type="ECO:0000259" key="2">
    <source>
        <dbReference type="SMART" id="SM00382"/>
    </source>
</evidence>
<protein>
    <submittedName>
        <fullName evidence="3">ATP-dependent Clp protease ATP-binding subunit ClpX</fullName>
    </submittedName>
</protein>
<dbReference type="Gene3D" id="1.10.8.60">
    <property type="match status" value="1"/>
</dbReference>
<keyword evidence="3" id="KW-0547">Nucleotide-binding</keyword>
<evidence type="ECO:0000313" key="4">
    <source>
        <dbReference type="Proteomes" id="UP000043437"/>
    </source>
</evidence>
<dbReference type="AlphaFoldDB" id="A0A0K2Y7K9"/>
<feature type="region of interest" description="Disordered" evidence="1">
    <location>
        <begin position="660"/>
        <end position="682"/>
    </location>
</feature>
<dbReference type="PANTHER" id="PTHR48102:SF7">
    <property type="entry name" value="ATP-DEPENDENT CLP PROTEASE ATP-BINDING SUBUNIT CLPX-LIKE, MITOCHONDRIAL"/>
    <property type="match status" value="1"/>
</dbReference>
<dbReference type="InterPro" id="IPR003959">
    <property type="entry name" value="ATPase_AAA_core"/>
</dbReference>
<evidence type="ECO:0000313" key="3">
    <source>
        <dbReference type="EMBL" id="CRF53135.1"/>
    </source>
</evidence>
<dbReference type="GeneID" id="82132504"/>
<dbReference type="EMBL" id="CDMG01000009">
    <property type="protein sequence ID" value="CRF53135.1"/>
    <property type="molecule type" value="Genomic_DNA"/>
</dbReference>
<keyword evidence="3" id="KW-0378">Hydrolase</keyword>
<keyword evidence="3" id="KW-0645">Protease</keyword>
<dbReference type="InterPro" id="IPR027417">
    <property type="entry name" value="P-loop_NTPase"/>
</dbReference>
<dbReference type="RefSeq" id="WP_053945646.1">
    <property type="nucleotide sequence ID" value="NZ_CDMG01000009.1"/>
</dbReference>
<dbReference type="GO" id="GO:0005524">
    <property type="term" value="F:ATP binding"/>
    <property type="evidence" value="ECO:0007669"/>
    <property type="project" value="UniProtKB-KW"/>
</dbReference>
<dbReference type="Proteomes" id="UP000043437">
    <property type="component" value="Unassembled WGS sequence"/>
</dbReference>
<feature type="region of interest" description="Disordered" evidence="1">
    <location>
        <begin position="414"/>
        <end position="433"/>
    </location>
</feature>
<name>A0A0K2Y7K9_9HELI</name>
<accession>A0A0K2Y7K9</accession>
<dbReference type="Gene3D" id="3.40.50.300">
    <property type="entry name" value="P-loop containing nucleotide triphosphate hydrolases"/>
    <property type="match status" value="1"/>
</dbReference>
<gene>
    <name evidence="3" type="ORF">HAL07_16000</name>
</gene>
<dbReference type="SUPFAM" id="SSF52540">
    <property type="entry name" value="P-loop containing nucleoside triphosphate hydrolases"/>
    <property type="match status" value="1"/>
</dbReference>
<dbReference type="InterPro" id="IPR003593">
    <property type="entry name" value="AAA+_ATPase"/>
</dbReference>
<dbReference type="Pfam" id="PF07724">
    <property type="entry name" value="AAA_2"/>
    <property type="match status" value="1"/>
</dbReference>
<dbReference type="PANTHER" id="PTHR48102">
    <property type="entry name" value="ATP-DEPENDENT CLP PROTEASE ATP-BINDING SUBUNIT CLPX-LIKE, MITOCHONDRIAL-RELATED"/>
    <property type="match status" value="1"/>
</dbReference>